<reference evidence="1 2" key="1">
    <citation type="submission" date="2019-05" db="EMBL/GenBank/DDBJ databases">
        <title>Another draft genome of Portunus trituberculatus and its Hox gene families provides insights of decapod evolution.</title>
        <authorList>
            <person name="Jeong J.-H."/>
            <person name="Song I."/>
            <person name="Kim S."/>
            <person name="Choi T."/>
            <person name="Kim D."/>
            <person name="Ryu S."/>
            <person name="Kim W."/>
        </authorList>
    </citation>
    <scope>NUCLEOTIDE SEQUENCE [LARGE SCALE GENOMIC DNA]</scope>
    <source>
        <tissue evidence="1">Muscle</tissue>
    </source>
</reference>
<dbReference type="AlphaFoldDB" id="A0A5B7JDB3"/>
<keyword evidence="2" id="KW-1185">Reference proteome</keyword>
<name>A0A5B7JDB3_PORTR</name>
<protein>
    <submittedName>
        <fullName evidence="1">Uncharacterized protein</fullName>
    </submittedName>
</protein>
<evidence type="ECO:0000313" key="1">
    <source>
        <dbReference type="EMBL" id="MPC95951.1"/>
    </source>
</evidence>
<gene>
    <name evidence="1" type="ORF">E2C01_091181</name>
</gene>
<dbReference type="EMBL" id="VSRR010104078">
    <property type="protein sequence ID" value="MPC95951.1"/>
    <property type="molecule type" value="Genomic_DNA"/>
</dbReference>
<evidence type="ECO:0000313" key="2">
    <source>
        <dbReference type="Proteomes" id="UP000324222"/>
    </source>
</evidence>
<organism evidence="1 2">
    <name type="scientific">Portunus trituberculatus</name>
    <name type="common">Swimming crab</name>
    <name type="synonym">Neptunus trituberculatus</name>
    <dbReference type="NCBI Taxonomy" id="210409"/>
    <lineage>
        <taxon>Eukaryota</taxon>
        <taxon>Metazoa</taxon>
        <taxon>Ecdysozoa</taxon>
        <taxon>Arthropoda</taxon>
        <taxon>Crustacea</taxon>
        <taxon>Multicrustacea</taxon>
        <taxon>Malacostraca</taxon>
        <taxon>Eumalacostraca</taxon>
        <taxon>Eucarida</taxon>
        <taxon>Decapoda</taxon>
        <taxon>Pleocyemata</taxon>
        <taxon>Brachyura</taxon>
        <taxon>Eubrachyura</taxon>
        <taxon>Portunoidea</taxon>
        <taxon>Portunidae</taxon>
        <taxon>Portuninae</taxon>
        <taxon>Portunus</taxon>
    </lineage>
</organism>
<accession>A0A5B7JDB3</accession>
<proteinExistence type="predicted"/>
<comment type="caution">
    <text evidence="1">The sequence shown here is derived from an EMBL/GenBank/DDBJ whole genome shotgun (WGS) entry which is preliminary data.</text>
</comment>
<dbReference type="Proteomes" id="UP000324222">
    <property type="component" value="Unassembled WGS sequence"/>
</dbReference>
<sequence length="59" mass="6544">MAKCLRLYVVGFEPTRGRLPVWHEEVSHTPRPPEELSLQGAVAVATPDPTLTTLSTKRC</sequence>